<proteinExistence type="inferred from homology"/>
<dbReference type="NCBIfam" id="NF003807">
    <property type="entry name" value="PRK05395.1-4"/>
    <property type="match status" value="1"/>
</dbReference>
<dbReference type="GO" id="GO:0008652">
    <property type="term" value="P:amino acid biosynthetic process"/>
    <property type="evidence" value="ECO:0007669"/>
    <property type="project" value="UniProtKB-KW"/>
</dbReference>
<feature type="binding site" evidence="8">
    <location>
        <begin position="101"/>
        <end position="102"/>
    </location>
    <ligand>
        <name>substrate</name>
    </ligand>
</feature>
<dbReference type="KEGG" id="nti:DNFV4_02838"/>
<dbReference type="GO" id="GO:0003855">
    <property type="term" value="F:3-dehydroquinate dehydratase activity"/>
    <property type="evidence" value="ECO:0007669"/>
    <property type="project" value="UniProtKB-UniRule"/>
</dbReference>
<evidence type="ECO:0000313" key="10">
    <source>
        <dbReference type="EMBL" id="CAI4032408.1"/>
    </source>
</evidence>
<keyword evidence="8" id="KW-0028">Amino-acid biosynthesis</keyword>
<feature type="site" description="Transition state stabilizer" evidence="8">
    <location>
        <position position="18"/>
    </location>
</feature>
<evidence type="ECO:0000256" key="1">
    <source>
        <dbReference type="ARBA" id="ARBA00001864"/>
    </source>
</evidence>
<dbReference type="NCBIfam" id="NF003806">
    <property type="entry name" value="PRK05395.1-3"/>
    <property type="match status" value="1"/>
</dbReference>
<dbReference type="PANTHER" id="PTHR21272">
    <property type="entry name" value="CATABOLIC 3-DEHYDROQUINASE"/>
    <property type="match status" value="1"/>
</dbReference>
<keyword evidence="8" id="KW-0057">Aromatic amino acid biosynthesis</keyword>
<feature type="binding site" evidence="8">
    <location>
        <position position="80"/>
    </location>
    <ligand>
        <name>substrate</name>
    </ligand>
</feature>
<evidence type="ECO:0000256" key="5">
    <source>
        <dbReference type="ARBA" id="ARBA00011193"/>
    </source>
</evidence>
<dbReference type="InterPro" id="IPR036441">
    <property type="entry name" value="DHquinase_II_sf"/>
</dbReference>
<dbReference type="InterPro" id="IPR018509">
    <property type="entry name" value="DHquinase_II_CS"/>
</dbReference>
<evidence type="ECO:0000256" key="3">
    <source>
        <dbReference type="ARBA" id="ARBA00004902"/>
    </source>
</evidence>
<comment type="catalytic activity">
    <reaction evidence="1 8">
        <text>3-dehydroquinate = 3-dehydroshikimate + H2O</text>
        <dbReference type="Rhea" id="RHEA:21096"/>
        <dbReference type="ChEBI" id="CHEBI:15377"/>
        <dbReference type="ChEBI" id="CHEBI:16630"/>
        <dbReference type="ChEBI" id="CHEBI:32364"/>
        <dbReference type="EC" id="4.2.1.10"/>
    </reaction>
</comment>
<dbReference type="Gene3D" id="3.40.50.9100">
    <property type="entry name" value="Dehydroquinase, class II"/>
    <property type="match status" value="1"/>
</dbReference>
<feature type="binding site" evidence="8">
    <location>
        <position position="111"/>
    </location>
    <ligand>
        <name>substrate</name>
    </ligand>
</feature>
<dbReference type="GO" id="GO:0019631">
    <property type="term" value="P:quinate catabolic process"/>
    <property type="evidence" value="ECO:0007669"/>
    <property type="project" value="TreeGrafter"/>
</dbReference>
<dbReference type="GO" id="GO:0009073">
    <property type="term" value="P:aromatic amino acid family biosynthetic process"/>
    <property type="evidence" value="ECO:0007669"/>
    <property type="project" value="UniProtKB-KW"/>
</dbReference>
<dbReference type="Pfam" id="PF01220">
    <property type="entry name" value="DHquinase_II"/>
    <property type="match status" value="1"/>
</dbReference>
<dbReference type="NCBIfam" id="TIGR01088">
    <property type="entry name" value="aroQ"/>
    <property type="match status" value="1"/>
</dbReference>
<evidence type="ECO:0000313" key="11">
    <source>
        <dbReference type="Proteomes" id="UP001179121"/>
    </source>
</evidence>
<keyword evidence="7 8" id="KW-0456">Lyase</keyword>
<dbReference type="PROSITE" id="PS01029">
    <property type="entry name" value="DEHYDROQUINASE_II"/>
    <property type="match status" value="1"/>
</dbReference>
<dbReference type="HAMAP" id="MF_00169">
    <property type="entry name" value="AroQ"/>
    <property type="match status" value="1"/>
</dbReference>
<keyword evidence="11" id="KW-1185">Reference proteome</keyword>
<feature type="compositionally biased region" description="Basic residues" evidence="9">
    <location>
        <begin position="163"/>
        <end position="177"/>
    </location>
</feature>
<organism evidence="10 11">
    <name type="scientific">Nitrospira tepida</name>
    <dbReference type="NCBI Taxonomy" id="2973512"/>
    <lineage>
        <taxon>Bacteria</taxon>
        <taxon>Pseudomonadati</taxon>
        <taxon>Nitrospirota</taxon>
        <taxon>Nitrospiria</taxon>
        <taxon>Nitrospirales</taxon>
        <taxon>Nitrospiraceae</taxon>
        <taxon>Nitrospira</taxon>
    </lineage>
</organism>
<dbReference type="EC" id="4.2.1.10" evidence="6 8"/>
<evidence type="ECO:0000256" key="9">
    <source>
        <dbReference type="SAM" id="MobiDB-lite"/>
    </source>
</evidence>
<evidence type="ECO:0000256" key="8">
    <source>
        <dbReference type="HAMAP-Rule" id="MF_00169"/>
    </source>
</evidence>
<comment type="similarity">
    <text evidence="4 8">Belongs to the type-II 3-dehydroquinase family.</text>
</comment>
<dbReference type="RefSeq" id="WP_289269130.1">
    <property type="nucleotide sequence ID" value="NZ_OX365700.1"/>
</dbReference>
<accession>A0AA86N0C1</accession>
<evidence type="ECO:0000256" key="6">
    <source>
        <dbReference type="ARBA" id="ARBA00012060"/>
    </source>
</evidence>
<dbReference type="EMBL" id="OX365700">
    <property type="protein sequence ID" value="CAI4032408.1"/>
    <property type="molecule type" value="Genomic_DNA"/>
</dbReference>
<gene>
    <name evidence="8" type="primary">aroQ</name>
    <name evidence="10" type="ORF">DNFV4_02838</name>
</gene>
<dbReference type="Proteomes" id="UP001179121">
    <property type="component" value="Chromosome"/>
</dbReference>
<reference evidence="10" key="1">
    <citation type="submission" date="2022-10" db="EMBL/GenBank/DDBJ databases">
        <authorList>
            <person name="Koch H."/>
        </authorList>
    </citation>
    <scope>NUCLEOTIDE SEQUENCE</scope>
    <source>
        <strain evidence="10">DNF</strain>
    </source>
</reference>
<comment type="function">
    <text evidence="2 8">Catalyzes a trans-dehydration via an enolate intermediate.</text>
</comment>
<evidence type="ECO:0000256" key="2">
    <source>
        <dbReference type="ARBA" id="ARBA00003924"/>
    </source>
</evidence>
<feature type="active site" description="Proton acceptor" evidence="8">
    <location>
        <position position="23"/>
    </location>
</feature>
<comment type="pathway">
    <text evidence="3 8">Metabolic intermediate biosynthesis; chorismate biosynthesis; chorismate from D-erythrose 4-phosphate and phosphoenolpyruvate: step 3/7.</text>
</comment>
<evidence type="ECO:0000256" key="4">
    <source>
        <dbReference type="ARBA" id="ARBA00011037"/>
    </source>
</evidence>
<dbReference type="InterPro" id="IPR001874">
    <property type="entry name" value="DHquinase_II"/>
</dbReference>
<dbReference type="NCBIfam" id="NF003805">
    <property type="entry name" value="PRK05395.1-2"/>
    <property type="match status" value="1"/>
</dbReference>
<dbReference type="GO" id="GO:0009423">
    <property type="term" value="P:chorismate biosynthetic process"/>
    <property type="evidence" value="ECO:0007669"/>
    <property type="project" value="UniProtKB-UniRule"/>
</dbReference>
<feature type="active site" description="Proton donor" evidence="8">
    <location>
        <position position="100"/>
    </location>
</feature>
<dbReference type="AlphaFoldDB" id="A0AA86N0C1"/>
<name>A0AA86N0C1_9BACT</name>
<feature type="binding site" evidence="8">
    <location>
        <position position="87"/>
    </location>
    <ligand>
        <name>substrate</name>
    </ligand>
</feature>
<comment type="subunit">
    <text evidence="5 8">Homododecamer.</text>
</comment>
<sequence>MLRVLVLHGPNLNLLGTREPSLYGMADLAAINQALRRLATQEGIGLECRQSNVEGELVTWIQEARGRFDGIVINPAAYTHTSVAIRDAIAAVQVPTVEVHLSNIHQREEFRRHSYIAGVAVGQIAGFGPGSYLLGLRGLLDHLNGLNGLSGRNGARATGSATRHAKRKPAAKRTRIA</sequence>
<dbReference type="PANTHER" id="PTHR21272:SF3">
    <property type="entry name" value="CATABOLIC 3-DEHYDROQUINASE"/>
    <property type="match status" value="1"/>
</dbReference>
<dbReference type="SUPFAM" id="SSF52304">
    <property type="entry name" value="Type II 3-dehydroquinate dehydratase"/>
    <property type="match status" value="1"/>
</dbReference>
<feature type="binding site" evidence="8">
    <location>
        <position position="74"/>
    </location>
    <ligand>
        <name>substrate</name>
    </ligand>
</feature>
<protein>
    <recommendedName>
        <fullName evidence="6 8">3-dehydroquinate dehydratase</fullName>
        <shortName evidence="8">3-dehydroquinase</shortName>
        <ecNumber evidence="6 8">4.2.1.10</ecNumber>
    </recommendedName>
    <alternativeName>
        <fullName evidence="8">Type II DHQase</fullName>
    </alternativeName>
</protein>
<dbReference type="CDD" id="cd00466">
    <property type="entry name" value="DHQase_II"/>
    <property type="match status" value="1"/>
</dbReference>
<evidence type="ECO:0000256" key="7">
    <source>
        <dbReference type="ARBA" id="ARBA00023239"/>
    </source>
</evidence>
<feature type="region of interest" description="Disordered" evidence="9">
    <location>
        <begin position="153"/>
        <end position="177"/>
    </location>
</feature>